<feature type="non-terminal residue" evidence="2">
    <location>
        <position position="1"/>
    </location>
</feature>
<dbReference type="PANTHER" id="PTHR43861">
    <property type="entry name" value="TRANS-ACONITATE 2-METHYLTRANSFERASE-RELATED"/>
    <property type="match status" value="1"/>
</dbReference>
<dbReference type="InterPro" id="IPR029063">
    <property type="entry name" value="SAM-dependent_MTases_sf"/>
</dbReference>
<sequence length="364" mass="41019">ETVKTEDFFPLKVFFCPACKNVELGEKVSRSRMFEDYYYLSSVNPGLVMHFRELAKRFEGATFVVDVGSNDGILLKPLKELGVKALGVEPSINVSKIANDAGLTTLTSFFNKDAVDKIKKEWGRPDVVVASSVFTHLEDPHTFIDDVKELMTDGGSFVIEVEYIGNILNDIKFERFYLDRIFYYSLSSLKSLFELHGMSVVDVAEINPHGGSIKVTLQKREYASSQSRAVTEILEREEQTLNPGALEKFKRTADEHVSALRERLKEYKKKGLKVAGYGAPARVATITNYGNIGPDLIEFIVDDSPLKQNKLSPGMHIPIVESSHLRANKPDILVVFAYEYFDDIKKKVVGDYTFLFPIPPREVI</sequence>
<dbReference type="EMBL" id="MFKQ01000029">
    <property type="protein sequence ID" value="OGG47115.1"/>
    <property type="molecule type" value="Genomic_DNA"/>
</dbReference>
<organism evidence="2 3">
    <name type="scientific">Candidatus Kaiserbacteria bacterium RIFCSPHIGHO2_01_FULL_49_13</name>
    <dbReference type="NCBI Taxonomy" id="1798477"/>
    <lineage>
        <taxon>Bacteria</taxon>
        <taxon>Candidatus Kaiseribacteriota</taxon>
    </lineage>
</organism>
<comment type="caution">
    <text evidence="2">The sequence shown here is derived from an EMBL/GenBank/DDBJ whole genome shotgun (WGS) entry which is preliminary data.</text>
</comment>
<dbReference type="InterPro" id="IPR013691">
    <property type="entry name" value="MeTrfase_14"/>
</dbReference>
<name>A0A1F6CCY9_9BACT</name>
<dbReference type="Gene3D" id="3.40.50.720">
    <property type="entry name" value="NAD(P)-binding Rossmann-like Domain"/>
    <property type="match status" value="1"/>
</dbReference>
<proteinExistence type="predicted"/>
<dbReference type="GO" id="GO:0032259">
    <property type="term" value="P:methylation"/>
    <property type="evidence" value="ECO:0007669"/>
    <property type="project" value="UniProtKB-KW"/>
</dbReference>
<dbReference type="SUPFAM" id="SSF53335">
    <property type="entry name" value="S-adenosyl-L-methionine-dependent methyltransferases"/>
    <property type="match status" value="1"/>
</dbReference>
<dbReference type="Gene3D" id="3.40.50.150">
    <property type="entry name" value="Vaccinia Virus protein VP39"/>
    <property type="match status" value="1"/>
</dbReference>
<evidence type="ECO:0000259" key="1">
    <source>
        <dbReference type="Pfam" id="PF08484"/>
    </source>
</evidence>
<dbReference type="GO" id="GO:0008168">
    <property type="term" value="F:methyltransferase activity"/>
    <property type="evidence" value="ECO:0007669"/>
    <property type="project" value="UniProtKB-KW"/>
</dbReference>
<feature type="domain" description="C-methyltransferase" evidence="1">
    <location>
        <begin position="209"/>
        <end position="347"/>
    </location>
</feature>
<dbReference type="AlphaFoldDB" id="A0A1F6CCY9"/>
<dbReference type="Proteomes" id="UP000178344">
    <property type="component" value="Unassembled WGS sequence"/>
</dbReference>
<evidence type="ECO:0000313" key="3">
    <source>
        <dbReference type="Proteomes" id="UP000178344"/>
    </source>
</evidence>
<dbReference type="Pfam" id="PF13489">
    <property type="entry name" value="Methyltransf_23"/>
    <property type="match status" value="1"/>
</dbReference>
<gene>
    <name evidence="2" type="ORF">A2671_00800</name>
</gene>
<evidence type="ECO:0000313" key="2">
    <source>
        <dbReference type="EMBL" id="OGG47115.1"/>
    </source>
</evidence>
<keyword evidence="2" id="KW-0808">Transferase</keyword>
<keyword evidence="2" id="KW-0489">Methyltransferase</keyword>
<protein>
    <submittedName>
        <fullName evidence="2">Methyltransferase</fullName>
    </submittedName>
</protein>
<reference evidence="2 3" key="1">
    <citation type="journal article" date="2016" name="Nat. Commun.">
        <title>Thousands of microbial genomes shed light on interconnected biogeochemical processes in an aquifer system.</title>
        <authorList>
            <person name="Anantharaman K."/>
            <person name="Brown C.T."/>
            <person name="Hug L.A."/>
            <person name="Sharon I."/>
            <person name="Castelle C.J."/>
            <person name="Probst A.J."/>
            <person name="Thomas B.C."/>
            <person name="Singh A."/>
            <person name="Wilkins M.J."/>
            <person name="Karaoz U."/>
            <person name="Brodie E.L."/>
            <person name="Williams K.H."/>
            <person name="Hubbard S.S."/>
            <person name="Banfield J.F."/>
        </authorList>
    </citation>
    <scope>NUCLEOTIDE SEQUENCE [LARGE SCALE GENOMIC DNA]</scope>
</reference>
<dbReference type="PANTHER" id="PTHR43861:SF5">
    <property type="entry name" value="BLL5978 PROTEIN"/>
    <property type="match status" value="1"/>
</dbReference>
<dbReference type="Pfam" id="PF08484">
    <property type="entry name" value="Methyltransf_14"/>
    <property type="match status" value="1"/>
</dbReference>
<accession>A0A1F6CCY9</accession>
<dbReference type="CDD" id="cd02440">
    <property type="entry name" value="AdoMet_MTases"/>
    <property type="match status" value="1"/>
</dbReference>